<dbReference type="AlphaFoldDB" id="A0A7S1N9X5"/>
<sequence>MFHSMTCTTPDSVILAKMVSAQVKDHSRTKLTDLSAKSRLGASWSLAPADNNALYDATSQMMELEAFNPRGGIRDLIASTANPRRVYKMGKFSSNGSEIVWDYHKEKEPQGGWPGMKADEDEGIEKFAAQIAEADGDAVEKRVTGDVHLHSTTLAMDPDTTVALRFTGVDIPQGALIYTATLVFVAAEARKGDCYIQIYAEASDDAKRFSEKAINGITARVRTSAKLLWRPTSWLADQVIESDSVKEVVQEVVNRKGWAEGNAMAFFLTTIEGTRDCWAWNKDPKKSCGLVVEWGYD</sequence>
<name>A0A7S1N9X5_9EUGL</name>
<proteinExistence type="predicted"/>
<accession>A0A7S1N9X5</accession>
<dbReference type="EMBL" id="HBGA01050053">
    <property type="protein sequence ID" value="CAD9007270.1"/>
    <property type="molecule type" value="Transcribed_RNA"/>
</dbReference>
<reference evidence="1" key="1">
    <citation type="submission" date="2021-01" db="EMBL/GenBank/DDBJ databases">
        <authorList>
            <person name="Corre E."/>
            <person name="Pelletier E."/>
            <person name="Niang G."/>
            <person name="Scheremetjew M."/>
            <person name="Finn R."/>
            <person name="Kale V."/>
            <person name="Holt S."/>
            <person name="Cochrane G."/>
            <person name="Meng A."/>
            <person name="Brown T."/>
            <person name="Cohen L."/>
        </authorList>
    </citation>
    <scope>NUCLEOTIDE SEQUENCE</scope>
    <source>
        <strain evidence="1">NIES-381</strain>
    </source>
</reference>
<gene>
    <name evidence="1" type="ORF">EGYM00392_LOCUS18363</name>
</gene>
<organism evidence="1">
    <name type="scientific">Eutreptiella gymnastica</name>
    <dbReference type="NCBI Taxonomy" id="73025"/>
    <lineage>
        <taxon>Eukaryota</taxon>
        <taxon>Discoba</taxon>
        <taxon>Euglenozoa</taxon>
        <taxon>Euglenida</taxon>
        <taxon>Spirocuta</taxon>
        <taxon>Euglenophyceae</taxon>
        <taxon>Eutreptiales</taxon>
        <taxon>Eutreptiaceae</taxon>
        <taxon>Eutreptiella</taxon>
    </lineage>
</organism>
<evidence type="ECO:0000313" key="1">
    <source>
        <dbReference type="EMBL" id="CAD9007270.1"/>
    </source>
</evidence>
<protein>
    <submittedName>
        <fullName evidence="1">Uncharacterized protein</fullName>
    </submittedName>
</protein>